<keyword evidence="3" id="KW-1185">Reference proteome</keyword>
<dbReference type="OrthoDB" id="7003488at2"/>
<comment type="caution">
    <text evidence="2">The sequence shown here is derived from an EMBL/GenBank/DDBJ whole genome shotgun (WGS) entry which is preliminary data.</text>
</comment>
<organism evidence="2 3">
    <name type="scientific">Pseudomonas batumici</name>
    <dbReference type="NCBI Taxonomy" id="226910"/>
    <lineage>
        <taxon>Bacteria</taxon>
        <taxon>Pseudomonadati</taxon>
        <taxon>Pseudomonadota</taxon>
        <taxon>Gammaproteobacteria</taxon>
        <taxon>Pseudomonadales</taxon>
        <taxon>Pseudomonadaceae</taxon>
        <taxon>Pseudomonas</taxon>
    </lineage>
</organism>
<dbReference type="Proteomes" id="UP000031535">
    <property type="component" value="Unassembled WGS sequence"/>
</dbReference>
<accession>A0A0C2I6V4</accession>
<keyword evidence="1" id="KW-0175">Coiled coil</keyword>
<evidence type="ECO:0000256" key="1">
    <source>
        <dbReference type="SAM" id="Coils"/>
    </source>
</evidence>
<reference evidence="2 3" key="1">
    <citation type="submission" date="2015-01" db="EMBL/GenBank/DDBJ databases">
        <title>Complete genome of Pseudomonas batumici UCM B-321 producer of the batumin antibiotic with strong antistaphilococcal and potential anticancer activity.</title>
        <authorList>
            <person name="Klochko V.V."/>
            <person name="Zelena L.B."/>
            <person name="Elena K.A."/>
            <person name="Reva O.N."/>
        </authorList>
    </citation>
    <scope>NUCLEOTIDE SEQUENCE [LARGE SCALE GENOMIC DNA]</scope>
    <source>
        <strain evidence="2 3">UCM B-321</strain>
    </source>
</reference>
<evidence type="ECO:0000313" key="2">
    <source>
        <dbReference type="EMBL" id="KIH82605.1"/>
    </source>
</evidence>
<feature type="coiled-coil region" evidence="1">
    <location>
        <begin position="1405"/>
        <end position="1453"/>
    </location>
</feature>
<evidence type="ECO:0000313" key="3">
    <source>
        <dbReference type="Proteomes" id="UP000031535"/>
    </source>
</evidence>
<protein>
    <submittedName>
        <fullName evidence="2">Uncharacterized protein</fullName>
    </submittedName>
</protein>
<gene>
    <name evidence="2" type="ORF">UCMB321_3603</name>
</gene>
<sequence length="1596" mass="176558">MISLPTSLETSLQHYRNTARALFAARPTLSSVVGSLVQAALDQHAPDLRVQGQRIQAETLWLGEREPASRYRYSGLSEVLLRRFSEGWSPRYDAPDSILVSRAPGSQVEVAIATVDLKRLGATLNHWGDALLEVFKAQLVAFWNEPVPDWAGKVPGSDAWVPGWDRHTPEIPSRCAALSNLLFVSMYGAGGLPNSLALQASQRLPKALVSADQSLRDSLLGKNALAAYLLHAKDRRERLGITPVAVVFARQLSASDFAYFLLRPGHDVQRLQPVDELWTLLRGQLPDPGKVELIPSQLNVFDNLAGALLENQLRALERLPRSVTQGLGESWSARVERITDPGDWFATPAPAPLTPLQRRVREAAPLWLLNAAEADRRDYAGLLSTLVAALGKSSSHSLFDEVASLSRFSRQTLREAMARRHPQMPEIRMQDILLTLEKYRRKPLLPDVLGEFEEVELTLPELALENLDDFRFGATQMRIRLAGGAPLPDWMTTDYLLELITEVDIGAGYPAYLRQRLLDDTRYAVFRQQRFYHQIQAQLPLAALELKLRGEQGMTESGYRLVRAMLAFDADERQVGGLPIVLRPLAFQASPDASPDKVAGMFLIEPRDTSRGPHLLYRPLFDPPLGEHVSRPALLEAIGQPGALQDSVLTWLAADRRAVYANGGFRQPHLGSVLPGDEAAPLPAPPAPATLGSEEVAEGYVHHLFHACINAVIRQADMQLLSNAEKRWARLRDSGWQLFSSMLMFASGPLTQAGWLILLYRSVRQDLPGLQGDDEEARAQAWADMLSNLATVLLHEVTAGERESLPELFMAPESVDKGESLAIEGEASLERITSPLATDDASLPPFDLSWSNPRRALSAASRKALEKFSVRVFDTPPRLDSLGSVSASGPNEGLVHLGGPGDKGWHVLIENTLYQVAWSDDGPRVVDGAGAPGPFLDRDEQGRWRLDLRLRLRGGSGRETVQARLQRKLRDRASALHGQVAQASARIGSLLNEAEILRRRLETMSEGKTAKNFSDRQRSDKRREYLGKLEDLQVVLEEKIRLIKAFNDNRQVEPKPATLVAALADSVRNCRTLLNVSLAVGREGSLSVREINEMIAADTEARYAQVVANLKNNADITDKQILWSTREYAALDELRAIPELGPAQAAALEQALVQPFTPLDWQAVQLPTLLALTLDELPLQITLQMDDQIFAAIKHSAEQTKYVTNTINRLSAEDPRQDRIDALLTAVSRYDETRDLLNYLQGLMPQQRLFEYATRLSGLLAQLREGALSRLFDLWEETAPAEPDPVPKPGPVAGGTRKKFIRTRNREVFVGRVRERTPEQEDEIVEITDPNGGLVSAFKENKEDAQDTFWEEVKAEPAPPIPRKVGLSRLVTQGQAAREGVEALIRQVMALTGTSKDPRDLQGILELKARKLNALADDIQQALSEGGGTSAQVNTAQALKDNLRLEATRLIAEGRHARITAIKRNVPQLARLQYLKEQDQVDIHRAGGRLVEDRGGFLQEYVISHKDGRPLWVAHFHYPAATTADAGFVSAHLKTLAQRRLGSQAQASARQRAAARIQAGQGGRAQLTLDIHRGRILDKAVAQALFFNTCEPDTAG</sequence>
<dbReference type="STRING" id="226910.UCMB321_3603"/>
<dbReference type="PATRIC" id="fig|226910.6.peg.3595"/>
<dbReference type="RefSeq" id="WP_040069426.1">
    <property type="nucleotide sequence ID" value="NZ_JXDG01000047.1"/>
</dbReference>
<proteinExistence type="predicted"/>
<name>A0A0C2I6V4_9PSED</name>
<dbReference type="EMBL" id="JXDG01000047">
    <property type="protein sequence ID" value="KIH82605.1"/>
    <property type="molecule type" value="Genomic_DNA"/>
</dbReference>